<dbReference type="SUPFAM" id="SSF55957">
    <property type="entry name" value="Phosphoglucomutase, C-terminal domain"/>
    <property type="match status" value="1"/>
</dbReference>
<sequence>MGECGAAADVNSNVLLSAGTGDAQLDKAVWQWLSWDKNQKTKEQIQELLRAGQLQELRARLCQRLKFGTAGLRAPMGAGFSRINDLTIIQATQGIYRYLEQRCPGLRLRGFVVGYDTRGQEASDCSSLKLARLTAAVLLAKEVPVHLFSTYVPTPFVPYAVQQLGAAAGVMITASHNRKEDNGYKVYLANGAQLSSPQEKEILRCMEQSLEPWAGSWHQHLVDCSPLRQDPLGAICRSYMQGLSRLCWHRELNQRCQLRFVHSSFHGVGHHYVQEAFRAFGFVPPIPVPEQQDPDPNFSTLSCPNPEEGESVLELSLRLAEKEGAKVVVATDPDADRLAVAEQQEDGSWKVFSGNELAALFGWWLYSCWRQRAPPGASPANLCMLATTVSSKILRAIAQQEGFHFEETLPGFKWVGNRAHELLGMGMEVLFAFEESIGFMCGTLVLDKDGVSAAAVLAEMASFLHAQGLSLAQKLSQVYERYGYHLSRTSYFLCYDPGTTEGIFERLRNFGCPQTYPGSCGAFGILHLRDLSRGYDSSQPAGTAVLPTSGSSQMLTFTFANGAVATLRASGTEPKIKLYAELCAQP</sequence>
<dbReference type="PRINTS" id="PR00509">
    <property type="entry name" value="PGMPMM"/>
</dbReference>
<dbReference type="InterPro" id="IPR005843">
    <property type="entry name" value="A-D-PHexomutase_C"/>
</dbReference>
<dbReference type="Pfam" id="PF02879">
    <property type="entry name" value="PGM_PMM_II"/>
    <property type="match status" value="1"/>
</dbReference>
<dbReference type="InterPro" id="IPR005845">
    <property type="entry name" value="A-D-PHexomutase_a/b/a-II"/>
</dbReference>
<dbReference type="EMBL" id="WBNM01041315">
    <property type="protein sequence ID" value="NXP81669.1"/>
    <property type="molecule type" value="Genomic_DNA"/>
</dbReference>
<evidence type="ECO:0000256" key="4">
    <source>
        <dbReference type="ARBA" id="ARBA00022723"/>
    </source>
</evidence>
<reference evidence="11" key="1">
    <citation type="submission" date="2019-09" db="EMBL/GenBank/DDBJ databases">
        <title>Bird 10,000 Genomes (B10K) Project - Family phase.</title>
        <authorList>
            <person name="Zhang G."/>
        </authorList>
    </citation>
    <scope>NUCLEOTIDE SEQUENCE</scope>
    <source>
        <strain evidence="11">B10K-DU-001-30</strain>
        <tissue evidence="11">Muscle</tissue>
    </source>
</reference>
<evidence type="ECO:0000259" key="8">
    <source>
        <dbReference type="Pfam" id="PF02878"/>
    </source>
</evidence>
<feature type="non-terminal residue" evidence="11">
    <location>
        <position position="1"/>
    </location>
</feature>
<evidence type="ECO:0000259" key="10">
    <source>
        <dbReference type="Pfam" id="PF02880"/>
    </source>
</evidence>
<gene>
    <name evidence="11" type="primary">Pgm2l1</name>
    <name evidence="11" type="ORF">RAMSUL_R00992</name>
</gene>
<dbReference type="GO" id="GO:0046872">
    <property type="term" value="F:metal ion binding"/>
    <property type="evidence" value="ECO:0007669"/>
    <property type="project" value="UniProtKB-KW"/>
</dbReference>
<organism evidence="11 12">
    <name type="scientific">Ramphastos sulfuratus</name>
    <dbReference type="NCBI Taxonomy" id="322582"/>
    <lineage>
        <taxon>Eukaryota</taxon>
        <taxon>Metazoa</taxon>
        <taxon>Chordata</taxon>
        <taxon>Craniata</taxon>
        <taxon>Vertebrata</taxon>
        <taxon>Euteleostomi</taxon>
        <taxon>Archelosauria</taxon>
        <taxon>Archosauria</taxon>
        <taxon>Dinosauria</taxon>
        <taxon>Saurischia</taxon>
        <taxon>Theropoda</taxon>
        <taxon>Coelurosauria</taxon>
        <taxon>Aves</taxon>
        <taxon>Neognathae</taxon>
        <taxon>Neoaves</taxon>
        <taxon>Telluraves</taxon>
        <taxon>Coraciimorphae</taxon>
        <taxon>Piciformes</taxon>
        <taxon>Ramphastidae</taxon>
        <taxon>Ramphastos</taxon>
    </lineage>
</organism>
<dbReference type="InterPro" id="IPR005844">
    <property type="entry name" value="A-D-PHexomutase_a/b/a-I"/>
</dbReference>
<evidence type="ECO:0000256" key="1">
    <source>
        <dbReference type="ARBA" id="ARBA00001946"/>
    </source>
</evidence>
<evidence type="ECO:0000313" key="12">
    <source>
        <dbReference type="Proteomes" id="UP000611227"/>
    </source>
</evidence>
<keyword evidence="4" id="KW-0479">Metal-binding</keyword>
<keyword evidence="3" id="KW-0597">Phosphoprotein</keyword>
<dbReference type="InterPro" id="IPR016055">
    <property type="entry name" value="A-D-PHexomutase_a/b/a-I/II/III"/>
</dbReference>
<dbReference type="AlphaFoldDB" id="A0A852CKU6"/>
<feature type="domain" description="Alpha-D-phosphohexomutase alpha/beta/alpha" evidence="8">
    <location>
        <begin position="65"/>
        <end position="208"/>
    </location>
</feature>
<dbReference type="GO" id="GO:0005975">
    <property type="term" value="P:carbohydrate metabolic process"/>
    <property type="evidence" value="ECO:0007669"/>
    <property type="project" value="InterPro"/>
</dbReference>
<comment type="caution">
    <text evidence="11">The sequence shown here is derived from an EMBL/GenBank/DDBJ whole genome shotgun (WGS) entry which is preliminary data.</text>
</comment>
<dbReference type="PANTHER" id="PTHR45745:SF2">
    <property type="entry name" value="GLUCOSE 1,6-BISPHOSPHATE SYNTHASE"/>
    <property type="match status" value="1"/>
</dbReference>
<feature type="domain" description="Alpha-D-phosphohexomutase alpha/beta/alpha" evidence="9">
    <location>
        <begin position="239"/>
        <end position="343"/>
    </location>
</feature>
<dbReference type="Proteomes" id="UP000611227">
    <property type="component" value="Unassembled WGS sequence"/>
</dbReference>
<comment type="similarity">
    <text evidence="2">Belongs to the phosphohexose mutase family.</text>
</comment>
<feature type="domain" description="Alpha-D-phosphohexomutase C-terminal" evidence="7">
    <location>
        <begin position="551"/>
        <end position="581"/>
    </location>
</feature>
<protein>
    <submittedName>
        <fullName evidence="11">PGM2L synthase</fullName>
    </submittedName>
</protein>
<dbReference type="PANTHER" id="PTHR45745">
    <property type="entry name" value="PHOSPHOMANNOMUTASE 45A"/>
    <property type="match status" value="1"/>
</dbReference>
<dbReference type="FunFam" id="3.40.120.10:FF:000017">
    <property type="entry name" value="glucose 1,6-bisphosphate synthase"/>
    <property type="match status" value="1"/>
</dbReference>
<dbReference type="CDD" id="cd05799">
    <property type="entry name" value="PGM2"/>
    <property type="match status" value="1"/>
</dbReference>
<dbReference type="GO" id="GO:0016868">
    <property type="term" value="F:intramolecular phosphotransferase activity"/>
    <property type="evidence" value="ECO:0007669"/>
    <property type="project" value="InterPro"/>
</dbReference>
<evidence type="ECO:0000256" key="5">
    <source>
        <dbReference type="ARBA" id="ARBA00022842"/>
    </source>
</evidence>
<evidence type="ECO:0000256" key="3">
    <source>
        <dbReference type="ARBA" id="ARBA00022553"/>
    </source>
</evidence>
<accession>A0A852CKU6</accession>
<dbReference type="FunFam" id="3.40.120.10:FF:000018">
    <property type="entry name" value="Glucose 1,6-bisphosphate synthase"/>
    <property type="match status" value="1"/>
</dbReference>
<dbReference type="Pfam" id="PF02878">
    <property type="entry name" value="PGM_PMM_I"/>
    <property type="match status" value="1"/>
</dbReference>
<evidence type="ECO:0000313" key="11">
    <source>
        <dbReference type="EMBL" id="NXP81669.1"/>
    </source>
</evidence>
<keyword evidence="12" id="KW-1185">Reference proteome</keyword>
<name>A0A852CKU6_9PICI</name>
<evidence type="ECO:0000256" key="6">
    <source>
        <dbReference type="ARBA" id="ARBA00023235"/>
    </source>
</evidence>
<dbReference type="SUPFAM" id="SSF53738">
    <property type="entry name" value="Phosphoglucomutase, first 3 domains"/>
    <property type="match status" value="3"/>
</dbReference>
<dbReference type="Gene3D" id="3.40.120.10">
    <property type="entry name" value="Alpha-D-Glucose-1,6-Bisphosphate, subunit A, domain 3"/>
    <property type="match status" value="3"/>
</dbReference>
<dbReference type="Pfam" id="PF00408">
    <property type="entry name" value="PGM_PMM_IV"/>
    <property type="match status" value="1"/>
</dbReference>
<dbReference type="GO" id="GO:0005634">
    <property type="term" value="C:nucleus"/>
    <property type="evidence" value="ECO:0007669"/>
    <property type="project" value="TreeGrafter"/>
</dbReference>
<feature type="domain" description="Alpha-D-phosphohexomutase alpha/beta/alpha" evidence="10">
    <location>
        <begin position="355"/>
        <end position="482"/>
    </location>
</feature>
<dbReference type="InterPro" id="IPR005841">
    <property type="entry name" value="Alpha-D-phosphohexomutase_SF"/>
</dbReference>
<proteinExistence type="inferred from homology"/>
<evidence type="ECO:0000259" key="7">
    <source>
        <dbReference type="Pfam" id="PF00408"/>
    </source>
</evidence>
<comment type="cofactor">
    <cofactor evidence="1">
        <name>Mg(2+)</name>
        <dbReference type="ChEBI" id="CHEBI:18420"/>
    </cofactor>
</comment>
<keyword evidence="6" id="KW-0413">Isomerase</keyword>
<keyword evidence="5" id="KW-0460">Magnesium</keyword>
<dbReference type="Pfam" id="PF02880">
    <property type="entry name" value="PGM_PMM_III"/>
    <property type="match status" value="1"/>
</dbReference>
<evidence type="ECO:0000259" key="9">
    <source>
        <dbReference type="Pfam" id="PF02879"/>
    </source>
</evidence>
<dbReference type="InterPro" id="IPR036900">
    <property type="entry name" value="A-D-PHexomutase_C_sf"/>
</dbReference>
<evidence type="ECO:0000256" key="2">
    <source>
        <dbReference type="ARBA" id="ARBA00010231"/>
    </source>
</evidence>
<dbReference type="GO" id="GO:0047933">
    <property type="term" value="F:glucose-1,6-bisphosphate synthase activity"/>
    <property type="evidence" value="ECO:0007669"/>
    <property type="project" value="TreeGrafter"/>
</dbReference>
<dbReference type="InterPro" id="IPR005846">
    <property type="entry name" value="A-D-PHexomutase_a/b/a-III"/>
</dbReference>
<feature type="non-terminal residue" evidence="11">
    <location>
        <position position="586"/>
    </location>
</feature>